<evidence type="ECO:0000256" key="1">
    <source>
        <dbReference type="PROSITE-ProRule" id="PRU00169"/>
    </source>
</evidence>
<keyword evidence="1" id="KW-0597">Phosphoprotein</keyword>
<name>A0A6L7G9F4_9RHOB</name>
<dbReference type="PROSITE" id="PS50110">
    <property type="entry name" value="RESPONSE_REGULATORY"/>
    <property type="match status" value="1"/>
</dbReference>
<dbReference type="Proteomes" id="UP000477911">
    <property type="component" value="Unassembled WGS sequence"/>
</dbReference>
<evidence type="ECO:0000259" key="2">
    <source>
        <dbReference type="PROSITE" id="PS50110"/>
    </source>
</evidence>
<dbReference type="GO" id="GO:0000160">
    <property type="term" value="P:phosphorelay signal transduction system"/>
    <property type="evidence" value="ECO:0007669"/>
    <property type="project" value="InterPro"/>
</dbReference>
<evidence type="ECO:0000313" key="4">
    <source>
        <dbReference type="Proteomes" id="UP000477911"/>
    </source>
</evidence>
<dbReference type="Pfam" id="PF00072">
    <property type="entry name" value="Response_reg"/>
    <property type="match status" value="1"/>
</dbReference>
<gene>
    <name evidence="3" type="ORF">GR170_20515</name>
</gene>
<dbReference type="SUPFAM" id="SSF52172">
    <property type="entry name" value="CheY-like"/>
    <property type="match status" value="1"/>
</dbReference>
<dbReference type="RefSeq" id="WP_160896349.1">
    <property type="nucleotide sequence ID" value="NZ_WUMU01000024.1"/>
</dbReference>
<sequence>MTEDRSEPRRPLALVVDDATTVRMYHRGLIEEAGWDVIEAENGMEALERVIGQPVEVMFVDVNMPVMDGYRFIAAARSSETLGQVPAVMISTEAQVLDSDKAFAAGANHYLVKPARPGDLRALLALLAPEVPA</sequence>
<evidence type="ECO:0000313" key="3">
    <source>
        <dbReference type="EMBL" id="MXN20227.1"/>
    </source>
</evidence>
<proteinExistence type="predicted"/>
<comment type="caution">
    <text evidence="3">The sequence shown here is derived from an EMBL/GenBank/DDBJ whole genome shotgun (WGS) entry which is preliminary data.</text>
</comment>
<dbReference type="InterPro" id="IPR001789">
    <property type="entry name" value="Sig_transdc_resp-reg_receiver"/>
</dbReference>
<dbReference type="SMART" id="SM00448">
    <property type="entry name" value="REC"/>
    <property type="match status" value="1"/>
</dbReference>
<feature type="modified residue" description="4-aspartylphosphate" evidence="1">
    <location>
        <position position="61"/>
    </location>
</feature>
<accession>A0A6L7G9F4</accession>
<keyword evidence="4" id="KW-1185">Reference proteome</keyword>
<dbReference type="AlphaFoldDB" id="A0A6L7G9F4"/>
<dbReference type="InterPro" id="IPR052048">
    <property type="entry name" value="ST_Response_Regulator"/>
</dbReference>
<protein>
    <submittedName>
        <fullName evidence="3">Response regulator</fullName>
    </submittedName>
</protein>
<reference evidence="3 4" key="1">
    <citation type="submission" date="2019-12" db="EMBL/GenBank/DDBJ databases">
        <authorList>
            <person name="Li M."/>
        </authorList>
    </citation>
    <scope>NUCLEOTIDE SEQUENCE [LARGE SCALE GENOMIC DNA]</scope>
    <source>
        <strain evidence="3 4">GBMRC 2024</strain>
    </source>
</reference>
<dbReference type="CDD" id="cd17546">
    <property type="entry name" value="REC_hyHK_CKI1_RcsC-like"/>
    <property type="match status" value="1"/>
</dbReference>
<organism evidence="3 4">
    <name type="scientific">Pseudooceanicola albus</name>
    <dbReference type="NCBI Taxonomy" id="2692189"/>
    <lineage>
        <taxon>Bacteria</taxon>
        <taxon>Pseudomonadati</taxon>
        <taxon>Pseudomonadota</taxon>
        <taxon>Alphaproteobacteria</taxon>
        <taxon>Rhodobacterales</taxon>
        <taxon>Paracoccaceae</taxon>
        <taxon>Pseudooceanicola</taxon>
    </lineage>
</organism>
<dbReference type="Gene3D" id="3.40.50.2300">
    <property type="match status" value="1"/>
</dbReference>
<feature type="domain" description="Response regulatory" evidence="2">
    <location>
        <begin position="12"/>
        <end position="128"/>
    </location>
</feature>
<dbReference type="PANTHER" id="PTHR43228">
    <property type="entry name" value="TWO-COMPONENT RESPONSE REGULATOR"/>
    <property type="match status" value="1"/>
</dbReference>
<dbReference type="EMBL" id="WUMU01000024">
    <property type="protein sequence ID" value="MXN20227.1"/>
    <property type="molecule type" value="Genomic_DNA"/>
</dbReference>
<dbReference type="PANTHER" id="PTHR43228:SF1">
    <property type="entry name" value="TWO-COMPONENT RESPONSE REGULATOR ARR22"/>
    <property type="match status" value="1"/>
</dbReference>
<dbReference type="InterPro" id="IPR011006">
    <property type="entry name" value="CheY-like_superfamily"/>
</dbReference>